<evidence type="ECO:0000256" key="1">
    <source>
        <dbReference type="SAM" id="Phobius"/>
    </source>
</evidence>
<name>A0ABQ7LIU1_BRACM</name>
<feature type="signal peptide" evidence="2">
    <location>
        <begin position="1"/>
        <end position="23"/>
    </location>
</feature>
<organism evidence="3 4">
    <name type="scientific">Brassica rapa subsp. trilocularis</name>
    <dbReference type="NCBI Taxonomy" id="1813537"/>
    <lineage>
        <taxon>Eukaryota</taxon>
        <taxon>Viridiplantae</taxon>
        <taxon>Streptophyta</taxon>
        <taxon>Embryophyta</taxon>
        <taxon>Tracheophyta</taxon>
        <taxon>Spermatophyta</taxon>
        <taxon>Magnoliopsida</taxon>
        <taxon>eudicotyledons</taxon>
        <taxon>Gunneridae</taxon>
        <taxon>Pentapetalae</taxon>
        <taxon>rosids</taxon>
        <taxon>malvids</taxon>
        <taxon>Brassicales</taxon>
        <taxon>Brassicaceae</taxon>
        <taxon>Brassiceae</taxon>
        <taxon>Brassica</taxon>
    </lineage>
</organism>
<feature type="transmembrane region" description="Helical" evidence="1">
    <location>
        <begin position="73"/>
        <end position="94"/>
    </location>
</feature>
<dbReference type="EMBL" id="JADBGQ010000008">
    <property type="protein sequence ID" value="KAG5385555.1"/>
    <property type="molecule type" value="Genomic_DNA"/>
</dbReference>
<comment type="caution">
    <text evidence="3">The sequence shown here is derived from an EMBL/GenBank/DDBJ whole genome shotgun (WGS) entry which is preliminary data.</text>
</comment>
<keyword evidence="2" id="KW-0732">Signal</keyword>
<feature type="transmembrane region" description="Helical" evidence="1">
    <location>
        <begin position="42"/>
        <end position="61"/>
    </location>
</feature>
<feature type="chain" id="PRO_5045633623" description="Transmembrane protein" evidence="2">
    <location>
        <begin position="24"/>
        <end position="109"/>
    </location>
</feature>
<keyword evidence="4" id="KW-1185">Reference proteome</keyword>
<dbReference type="Proteomes" id="UP000823674">
    <property type="component" value="Chromosome A09"/>
</dbReference>
<keyword evidence="1" id="KW-1133">Transmembrane helix</keyword>
<keyword evidence="1" id="KW-0812">Transmembrane</keyword>
<proteinExistence type="predicted"/>
<evidence type="ECO:0008006" key="5">
    <source>
        <dbReference type="Google" id="ProtNLM"/>
    </source>
</evidence>
<protein>
    <recommendedName>
        <fullName evidence="5">Transmembrane protein</fullName>
    </recommendedName>
</protein>
<accession>A0ABQ7LIU1</accession>
<evidence type="ECO:0000313" key="4">
    <source>
        <dbReference type="Proteomes" id="UP000823674"/>
    </source>
</evidence>
<keyword evidence="1" id="KW-0472">Membrane</keyword>
<evidence type="ECO:0000256" key="2">
    <source>
        <dbReference type="SAM" id="SignalP"/>
    </source>
</evidence>
<reference evidence="3 4" key="1">
    <citation type="submission" date="2021-03" db="EMBL/GenBank/DDBJ databases">
        <authorList>
            <person name="King G.J."/>
            <person name="Bancroft I."/>
            <person name="Baten A."/>
            <person name="Bloomfield J."/>
            <person name="Borpatragohain P."/>
            <person name="He Z."/>
            <person name="Irish N."/>
            <person name="Irwin J."/>
            <person name="Liu K."/>
            <person name="Mauleon R.P."/>
            <person name="Moore J."/>
            <person name="Morris R."/>
            <person name="Ostergaard L."/>
            <person name="Wang B."/>
            <person name="Wells R."/>
        </authorList>
    </citation>
    <scope>NUCLEOTIDE SEQUENCE [LARGE SCALE GENOMIC DNA]</scope>
    <source>
        <strain evidence="3">R-o-18</strain>
        <tissue evidence="3">Leaf</tissue>
    </source>
</reference>
<evidence type="ECO:0000313" key="3">
    <source>
        <dbReference type="EMBL" id="KAG5385555.1"/>
    </source>
</evidence>
<gene>
    <name evidence="3" type="primary">A09p052390.1_BraROA</name>
    <name evidence="3" type="ORF">IGI04_037025</name>
</gene>
<sequence length="109" mass="12296">MAPRIVDLILSLFISLFSHLVAPFTADHVFGGSPFRHICYSSLSFCFSVVGFLSSTLRLYIYSSHASLGVGVWSYSFVALVSSIQSFVVLRYYWRFVCTCLVCEVLLIY</sequence>